<keyword evidence="4 9" id="KW-0460">Magnesium</keyword>
<dbReference type="Pfam" id="PF02880">
    <property type="entry name" value="PGM_PMM_III"/>
    <property type="match status" value="1"/>
</dbReference>
<dbReference type="InterPro" id="IPR005846">
    <property type="entry name" value="A-D-PHexomutase_a/b/a-III"/>
</dbReference>
<comment type="similarity">
    <text evidence="1 9 10">Belongs to the phosphohexose mutase family.</text>
</comment>
<dbReference type="AlphaFoldDB" id="A0AAU7VLV9"/>
<evidence type="ECO:0000256" key="8">
    <source>
        <dbReference type="ARBA" id="ARBA00068193"/>
    </source>
</evidence>
<evidence type="ECO:0000259" key="14">
    <source>
        <dbReference type="Pfam" id="PF02879"/>
    </source>
</evidence>
<organism evidence="16">
    <name type="scientific">Proteinivorax tanatarense</name>
    <dbReference type="NCBI Taxonomy" id="1260629"/>
    <lineage>
        <taxon>Bacteria</taxon>
        <taxon>Bacillati</taxon>
        <taxon>Bacillota</taxon>
        <taxon>Clostridia</taxon>
        <taxon>Eubacteriales</taxon>
        <taxon>Proteinivoracaceae</taxon>
        <taxon>Proteinivorax</taxon>
    </lineage>
</organism>
<gene>
    <name evidence="9 16" type="primary">glmM</name>
    <name evidence="16" type="ORF">PRVXT_000222</name>
</gene>
<evidence type="ECO:0000256" key="11">
    <source>
        <dbReference type="RuleBase" id="RU004327"/>
    </source>
</evidence>
<dbReference type="InterPro" id="IPR005845">
    <property type="entry name" value="A-D-PHexomutase_a/b/a-II"/>
</dbReference>
<evidence type="ECO:0000256" key="10">
    <source>
        <dbReference type="RuleBase" id="RU004326"/>
    </source>
</evidence>
<dbReference type="Pfam" id="PF00408">
    <property type="entry name" value="PGM_PMM_IV"/>
    <property type="match status" value="1"/>
</dbReference>
<feature type="binding site" description="via phosphate group" evidence="9">
    <location>
        <position position="102"/>
    </location>
    <ligand>
        <name>Mg(2+)</name>
        <dbReference type="ChEBI" id="CHEBI:18420"/>
    </ligand>
</feature>
<dbReference type="HAMAP" id="MF_01554_B">
    <property type="entry name" value="GlmM_B"/>
    <property type="match status" value="1"/>
</dbReference>
<feature type="domain" description="Alpha-D-phosphohexomutase alpha/beta/alpha" evidence="13">
    <location>
        <begin position="3"/>
        <end position="137"/>
    </location>
</feature>
<evidence type="ECO:0000256" key="3">
    <source>
        <dbReference type="ARBA" id="ARBA00022723"/>
    </source>
</evidence>
<dbReference type="RefSeq" id="WP_350343863.1">
    <property type="nucleotide sequence ID" value="NZ_CP158367.1"/>
</dbReference>
<feature type="domain" description="Alpha-D-phosphohexomutase alpha/beta/alpha" evidence="15">
    <location>
        <begin position="258"/>
        <end position="368"/>
    </location>
</feature>
<dbReference type="GO" id="GO:0006048">
    <property type="term" value="P:UDP-N-acetylglucosamine biosynthetic process"/>
    <property type="evidence" value="ECO:0007669"/>
    <property type="project" value="TreeGrafter"/>
</dbReference>
<proteinExistence type="inferred from homology"/>
<comment type="function">
    <text evidence="9 11">Catalyzes the conversion of glucosamine-6-phosphate to glucosamine-1-phosphate.</text>
</comment>
<dbReference type="PANTHER" id="PTHR42946:SF1">
    <property type="entry name" value="PHOSPHOGLUCOMUTASE (ALPHA-D-GLUCOSE-1,6-BISPHOSPHATE-DEPENDENT)"/>
    <property type="match status" value="1"/>
</dbReference>
<evidence type="ECO:0000259" key="15">
    <source>
        <dbReference type="Pfam" id="PF02880"/>
    </source>
</evidence>
<dbReference type="Pfam" id="PF02879">
    <property type="entry name" value="PGM_PMM_II"/>
    <property type="match status" value="1"/>
</dbReference>
<evidence type="ECO:0000256" key="1">
    <source>
        <dbReference type="ARBA" id="ARBA00010231"/>
    </source>
</evidence>
<dbReference type="InterPro" id="IPR005843">
    <property type="entry name" value="A-D-PHexomutase_C"/>
</dbReference>
<dbReference type="GO" id="GO:0009252">
    <property type="term" value="P:peptidoglycan biosynthetic process"/>
    <property type="evidence" value="ECO:0007669"/>
    <property type="project" value="TreeGrafter"/>
</dbReference>
<dbReference type="Pfam" id="PF02878">
    <property type="entry name" value="PGM_PMM_I"/>
    <property type="match status" value="1"/>
</dbReference>
<dbReference type="GO" id="GO:0000287">
    <property type="term" value="F:magnesium ion binding"/>
    <property type="evidence" value="ECO:0007669"/>
    <property type="project" value="UniProtKB-UniRule"/>
</dbReference>
<dbReference type="Gene3D" id="3.40.120.10">
    <property type="entry name" value="Alpha-D-Glucose-1,6-Bisphosphate, subunit A, domain 3"/>
    <property type="match status" value="3"/>
</dbReference>
<feature type="binding site" evidence="9">
    <location>
        <position position="245"/>
    </location>
    <ligand>
        <name>Mg(2+)</name>
        <dbReference type="ChEBI" id="CHEBI:18420"/>
    </ligand>
</feature>
<dbReference type="GO" id="GO:0005975">
    <property type="term" value="P:carbohydrate metabolic process"/>
    <property type="evidence" value="ECO:0007669"/>
    <property type="project" value="InterPro"/>
</dbReference>
<dbReference type="NCBIfam" id="TIGR01455">
    <property type="entry name" value="glmM"/>
    <property type="match status" value="1"/>
</dbReference>
<dbReference type="FunFam" id="3.30.310.50:FF:000001">
    <property type="entry name" value="Phosphoglucosamine mutase"/>
    <property type="match status" value="1"/>
</dbReference>
<sequence>MDKLFGTDGIRGVANKKLTPQLAFDMARYVGSYLTENNNLEHKRAIIGKDTRISGDMLAASLTAGFNSVGIDVVELGVVTTPTVAYLAKETNAQIGVMISASHNPMEDNGIKFFNTTGFKLSDKVELEIEKRYYKKESLPEVIGEKVGIAVKDSSMVSKYLKHLLSAVSTDFSNIKIVLDCANGASYQLAPKLFEMLEAETYVINDKPDGTNINKQCGSTDTKELVEAVKRNKADLGLAFDGDADRLIAIDENGVEVDGDYIMAICADSMKEKKELNQNTVVATVMSNLGFELGLTNNGLNLKRTKVGDRYVLEEMQKNGYNLGGEQSGHIIFSEYGTTGDGLLTAIKLVETLKLKNKSLSQLKKIMRKLPQVLLNTKVGDKSKLSSSKKVADKIAQVEQKMGQEGRVLVRPSGTEELIRVMLEGKDQQQIQTLAEEIVGVIQQELS</sequence>
<dbReference type="GO" id="GO:0004615">
    <property type="term" value="F:phosphomannomutase activity"/>
    <property type="evidence" value="ECO:0007669"/>
    <property type="project" value="TreeGrafter"/>
</dbReference>
<dbReference type="InterPro" id="IPR005844">
    <property type="entry name" value="A-D-PHexomutase_a/b/a-I"/>
</dbReference>
<dbReference type="InterPro" id="IPR016055">
    <property type="entry name" value="A-D-PHexomutase_a/b/a-I/II/III"/>
</dbReference>
<feature type="domain" description="Alpha-D-phosphohexomutase alpha/beta/alpha" evidence="14">
    <location>
        <begin position="159"/>
        <end position="254"/>
    </location>
</feature>
<evidence type="ECO:0000259" key="13">
    <source>
        <dbReference type="Pfam" id="PF02878"/>
    </source>
</evidence>
<evidence type="ECO:0000256" key="5">
    <source>
        <dbReference type="ARBA" id="ARBA00023235"/>
    </source>
</evidence>
<dbReference type="InterPro" id="IPR006352">
    <property type="entry name" value="GlmM_bact"/>
</dbReference>
<dbReference type="EMBL" id="CP158367">
    <property type="protein sequence ID" value="XBX75116.1"/>
    <property type="molecule type" value="Genomic_DNA"/>
</dbReference>
<feature type="modified residue" description="Phosphoserine" evidence="9">
    <location>
        <position position="102"/>
    </location>
</feature>
<name>A0AAU7VLV9_9FIRM</name>
<evidence type="ECO:0000259" key="12">
    <source>
        <dbReference type="Pfam" id="PF00408"/>
    </source>
</evidence>
<dbReference type="InterPro" id="IPR016066">
    <property type="entry name" value="A-D-PHexomutase_CS"/>
</dbReference>
<dbReference type="Gene3D" id="3.30.310.50">
    <property type="entry name" value="Alpha-D-phosphohexomutase, C-terminal domain"/>
    <property type="match status" value="1"/>
</dbReference>
<dbReference type="SUPFAM" id="SSF53738">
    <property type="entry name" value="Phosphoglucomutase, first 3 domains"/>
    <property type="match status" value="3"/>
</dbReference>
<comment type="cofactor">
    <cofactor evidence="9">
        <name>Mg(2+)</name>
        <dbReference type="ChEBI" id="CHEBI:18420"/>
    </cofactor>
    <text evidence="9">Binds 1 Mg(2+) ion per subunit.</text>
</comment>
<evidence type="ECO:0000256" key="9">
    <source>
        <dbReference type="HAMAP-Rule" id="MF_01554"/>
    </source>
</evidence>
<dbReference type="PANTHER" id="PTHR42946">
    <property type="entry name" value="PHOSPHOHEXOSE MUTASE"/>
    <property type="match status" value="1"/>
</dbReference>
<dbReference type="InterPro" id="IPR050060">
    <property type="entry name" value="Phosphoglucosamine_mutase"/>
</dbReference>
<evidence type="ECO:0000256" key="2">
    <source>
        <dbReference type="ARBA" id="ARBA00022553"/>
    </source>
</evidence>
<dbReference type="InterPro" id="IPR036900">
    <property type="entry name" value="A-D-PHexomutase_C_sf"/>
</dbReference>
<feature type="active site" description="Phosphoserine intermediate" evidence="9">
    <location>
        <position position="102"/>
    </location>
</feature>
<dbReference type="FunFam" id="3.40.120.10:FF:000002">
    <property type="entry name" value="Phosphoglucosamine mutase"/>
    <property type="match status" value="1"/>
</dbReference>
<dbReference type="PROSITE" id="PS00710">
    <property type="entry name" value="PGM_PMM"/>
    <property type="match status" value="1"/>
</dbReference>
<dbReference type="CDD" id="cd05802">
    <property type="entry name" value="GlmM"/>
    <property type="match status" value="1"/>
</dbReference>
<keyword evidence="2 9" id="KW-0597">Phosphoprotein</keyword>
<comment type="PTM">
    <text evidence="9">Activated by phosphorylation.</text>
</comment>
<feature type="binding site" evidence="9">
    <location>
        <position position="241"/>
    </location>
    <ligand>
        <name>Mg(2+)</name>
        <dbReference type="ChEBI" id="CHEBI:18420"/>
    </ligand>
</feature>
<evidence type="ECO:0000256" key="4">
    <source>
        <dbReference type="ARBA" id="ARBA00022842"/>
    </source>
</evidence>
<feature type="domain" description="Alpha-D-phosphohexomutase C-terminal" evidence="12">
    <location>
        <begin position="374"/>
        <end position="439"/>
    </location>
</feature>
<accession>A0AAU7VLV9</accession>
<evidence type="ECO:0000256" key="6">
    <source>
        <dbReference type="ARBA" id="ARBA00050364"/>
    </source>
</evidence>
<protein>
    <recommendedName>
        <fullName evidence="8 9">Phosphoglucosamine mutase</fullName>
        <ecNumber evidence="7 9">5.4.2.10</ecNumber>
    </recommendedName>
</protein>
<dbReference type="SUPFAM" id="SSF55957">
    <property type="entry name" value="Phosphoglucomutase, C-terminal domain"/>
    <property type="match status" value="1"/>
</dbReference>
<evidence type="ECO:0000256" key="7">
    <source>
        <dbReference type="ARBA" id="ARBA00066330"/>
    </source>
</evidence>
<keyword evidence="3 9" id="KW-0479">Metal-binding</keyword>
<reference evidence="16" key="1">
    <citation type="journal article" date="2013" name="Extremophiles">
        <title>Proteinivorax tanatarense gen. nov., sp. nov., an anaerobic, haloalkaliphilic, proteolytic bacterium isolated from a decaying algal bloom, and proposal of Proteinivoraceae fam. nov.</title>
        <authorList>
            <person name="Kevbrin V."/>
            <person name="Boltyanskaya Y."/>
            <person name="Zhilina T."/>
            <person name="Kolganova T."/>
            <person name="Lavrentjeva E."/>
            <person name="Kuznetsov B."/>
        </authorList>
    </citation>
    <scope>NUCLEOTIDE SEQUENCE</scope>
    <source>
        <strain evidence="16">Z-910T</strain>
    </source>
</reference>
<dbReference type="PRINTS" id="PR00509">
    <property type="entry name" value="PGMPMM"/>
</dbReference>
<dbReference type="EC" id="5.4.2.10" evidence="7 9"/>
<dbReference type="FunFam" id="3.40.120.10:FF:000001">
    <property type="entry name" value="Phosphoglucosamine mutase"/>
    <property type="match status" value="1"/>
</dbReference>
<dbReference type="InterPro" id="IPR005841">
    <property type="entry name" value="Alpha-D-phosphohexomutase_SF"/>
</dbReference>
<comment type="catalytic activity">
    <reaction evidence="6 9 11">
        <text>alpha-D-glucosamine 1-phosphate = D-glucosamine 6-phosphate</text>
        <dbReference type="Rhea" id="RHEA:23424"/>
        <dbReference type="ChEBI" id="CHEBI:58516"/>
        <dbReference type="ChEBI" id="CHEBI:58725"/>
        <dbReference type="EC" id="5.4.2.10"/>
    </reaction>
</comment>
<keyword evidence="5 9" id="KW-0413">Isomerase</keyword>
<reference evidence="16" key="2">
    <citation type="submission" date="2024-06" db="EMBL/GenBank/DDBJ databases">
        <authorList>
            <person name="Petrova K.O."/>
            <person name="Toshchakov S.V."/>
            <person name="Boltjanskaja Y.V."/>
            <person name="Kevbrin V."/>
        </authorList>
    </citation>
    <scope>NUCLEOTIDE SEQUENCE</scope>
    <source>
        <strain evidence="16">Z-910T</strain>
    </source>
</reference>
<feature type="binding site" evidence="9">
    <location>
        <position position="243"/>
    </location>
    <ligand>
        <name>Mg(2+)</name>
        <dbReference type="ChEBI" id="CHEBI:18420"/>
    </ligand>
</feature>
<dbReference type="GO" id="GO:0008966">
    <property type="term" value="F:phosphoglucosamine mutase activity"/>
    <property type="evidence" value="ECO:0007669"/>
    <property type="project" value="UniProtKB-UniRule"/>
</dbReference>
<dbReference type="GO" id="GO:0005829">
    <property type="term" value="C:cytosol"/>
    <property type="evidence" value="ECO:0007669"/>
    <property type="project" value="TreeGrafter"/>
</dbReference>
<evidence type="ECO:0000313" key="16">
    <source>
        <dbReference type="EMBL" id="XBX75116.1"/>
    </source>
</evidence>